<evidence type="ECO:0000313" key="2">
    <source>
        <dbReference type="Proteomes" id="UP000186817"/>
    </source>
</evidence>
<sequence>MGAPAGYGQAVPGEVCPAQDGHSNFAITRHDGIMDAKDTLCQVAMLNSRLEDLLAHYTANEFATGFKKGPASQLRGIKQNKGSSCKGIWITKRQPGSSCPSPDVMAFVGSKDMLCRVAMLHRGWEDTLAQFTIEESGFEDMLAYVTVEFAAGFMLAFQLSGIKQNRGIVHVPSLIFL</sequence>
<reference evidence="1 2" key="1">
    <citation type="submission" date="2016-02" db="EMBL/GenBank/DDBJ databases">
        <title>Genome analysis of coral dinoflagellate symbionts highlights evolutionary adaptations to a symbiotic lifestyle.</title>
        <authorList>
            <person name="Aranda M."/>
            <person name="Li Y."/>
            <person name="Liew Y.J."/>
            <person name="Baumgarten S."/>
            <person name="Simakov O."/>
            <person name="Wilson M."/>
            <person name="Piel J."/>
            <person name="Ashoor H."/>
            <person name="Bougouffa S."/>
            <person name="Bajic V.B."/>
            <person name="Ryu T."/>
            <person name="Ravasi T."/>
            <person name="Bayer T."/>
            <person name="Micklem G."/>
            <person name="Kim H."/>
            <person name="Bhak J."/>
            <person name="Lajeunesse T.C."/>
            <person name="Voolstra C.R."/>
        </authorList>
    </citation>
    <scope>NUCLEOTIDE SEQUENCE [LARGE SCALE GENOMIC DNA]</scope>
    <source>
        <strain evidence="1 2">CCMP2467</strain>
    </source>
</reference>
<dbReference type="AlphaFoldDB" id="A0A1Q9ES04"/>
<proteinExistence type="predicted"/>
<protein>
    <submittedName>
        <fullName evidence="1">Uncharacterized protein</fullName>
    </submittedName>
</protein>
<dbReference type="Proteomes" id="UP000186817">
    <property type="component" value="Unassembled WGS sequence"/>
</dbReference>
<evidence type="ECO:0000313" key="1">
    <source>
        <dbReference type="EMBL" id="OLQ10168.1"/>
    </source>
</evidence>
<keyword evidence="2" id="KW-1185">Reference proteome</keyword>
<accession>A0A1Q9ES04</accession>
<gene>
    <name evidence="1" type="ORF">AK812_SmicGene6105</name>
</gene>
<comment type="caution">
    <text evidence="1">The sequence shown here is derived from an EMBL/GenBank/DDBJ whole genome shotgun (WGS) entry which is preliminary data.</text>
</comment>
<name>A0A1Q9ES04_SYMMI</name>
<organism evidence="1 2">
    <name type="scientific">Symbiodinium microadriaticum</name>
    <name type="common">Dinoflagellate</name>
    <name type="synonym">Zooxanthella microadriatica</name>
    <dbReference type="NCBI Taxonomy" id="2951"/>
    <lineage>
        <taxon>Eukaryota</taxon>
        <taxon>Sar</taxon>
        <taxon>Alveolata</taxon>
        <taxon>Dinophyceae</taxon>
        <taxon>Suessiales</taxon>
        <taxon>Symbiodiniaceae</taxon>
        <taxon>Symbiodinium</taxon>
    </lineage>
</organism>
<dbReference type="EMBL" id="LSRX01000082">
    <property type="protein sequence ID" value="OLQ10168.1"/>
    <property type="molecule type" value="Genomic_DNA"/>
</dbReference>